<evidence type="ECO:0000313" key="3">
    <source>
        <dbReference type="EMBL" id="PAV73376.1"/>
    </source>
</evidence>
<organism evidence="3 4">
    <name type="scientific">Diploscapter pachys</name>
    <dbReference type="NCBI Taxonomy" id="2018661"/>
    <lineage>
        <taxon>Eukaryota</taxon>
        <taxon>Metazoa</taxon>
        <taxon>Ecdysozoa</taxon>
        <taxon>Nematoda</taxon>
        <taxon>Chromadorea</taxon>
        <taxon>Rhabditida</taxon>
        <taxon>Rhabditina</taxon>
        <taxon>Rhabditomorpha</taxon>
        <taxon>Rhabditoidea</taxon>
        <taxon>Rhabditidae</taxon>
        <taxon>Diploscapter</taxon>
    </lineage>
</organism>
<evidence type="ECO:0000256" key="1">
    <source>
        <dbReference type="SAM" id="MobiDB-lite"/>
    </source>
</evidence>
<comment type="caution">
    <text evidence="3">The sequence shown here is derived from an EMBL/GenBank/DDBJ whole genome shotgun (WGS) entry which is preliminary data.</text>
</comment>
<proteinExistence type="predicted"/>
<accession>A0A2A2KH66</accession>
<keyword evidence="2" id="KW-0472">Membrane</keyword>
<evidence type="ECO:0000256" key="2">
    <source>
        <dbReference type="SAM" id="Phobius"/>
    </source>
</evidence>
<evidence type="ECO:0000313" key="4">
    <source>
        <dbReference type="Proteomes" id="UP000218231"/>
    </source>
</evidence>
<reference evidence="3 4" key="1">
    <citation type="journal article" date="2017" name="Curr. Biol.">
        <title>Genome architecture and evolution of a unichromosomal asexual nematode.</title>
        <authorList>
            <person name="Fradin H."/>
            <person name="Zegar C."/>
            <person name="Gutwein M."/>
            <person name="Lucas J."/>
            <person name="Kovtun M."/>
            <person name="Corcoran D."/>
            <person name="Baugh L.R."/>
            <person name="Kiontke K."/>
            <person name="Gunsalus K."/>
            <person name="Fitch D.H."/>
            <person name="Piano F."/>
        </authorList>
    </citation>
    <scope>NUCLEOTIDE SEQUENCE [LARGE SCALE GENOMIC DNA]</scope>
    <source>
        <strain evidence="3">PF1309</strain>
    </source>
</reference>
<dbReference type="OrthoDB" id="10037288at2759"/>
<gene>
    <name evidence="3" type="ORF">WR25_00268</name>
</gene>
<dbReference type="EMBL" id="LIAE01008612">
    <property type="protein sequence ID" value="PAV73376.1"/>
    <property type="molecule type" value="Genomic_DNA"/>
</dbReference>
<feature type="region of interest" description="Disordered" evidence="1">
    <location>
        <begin position="198"/>
        <end position="234"/>
    </location>
</feature>
<sequence length="234" mass="27125">MASDPGVPDPEAARDYAYRLVTGVSLAVTVASTVILTLYIPLLHDFSSNIGSQLETDAMICERTSEELTFMLRDFGFFDSINATRKKRDEVDEWLKSTGQQECKTSKLTDKIQTVSGGRTATLDRKARRELEEFRVSWERWVNREKTLFHSRSYLDLQAKEGSELKILIKYQLFLFRKKARQGYRVLSECLESMARRALKAQEGGKEKTEYRETREREASKERWASKETREAKE</sequence>
<feature type="transmembrane region" description="Helical" evidence="2">
    <location>
        <begin position="20"/>
        <end position="40"/>
    </location>
</feature>
<dbReference type="AlphaFoldDB" id="A0A2A2KH66"/>
<keyword evidence="2" id="KW-0812">Transmembrane</keyword>
<keyword evidence="2" id="KW-1133">Transmembrane helix</keyword>
<feature type="compositionally biased region" description="Basic and acidic residues" evidence="1">
    <location>
        <begin position="203"/>
        <end position="234"/>
    </location>
</feature>
<name>A0A2A2KH66_9BILA</name>
<evidence type="ECO:0008006" key="5">
    <source>
        <dbReference type="Google" id="ProtNLM"/>
    </source>
</evidence>
<protein>
    <recommendedName>
        <fullName evidence="5">Nematode cuticle collagen N-terminal domain-containing protein</fullName>
    </recommendedName>
</protein>
<dbReference type="Proteomes" id="UP000218231">
    <property type="component" value="Unassembled WGS sequence"/>
</dbReference>
<keyword evidence="4" id="KW-1185">Reference proteome</keyword>